<organism evidence="3 4">
    <name type="scientific">Massilia terrae</name>
    <dbReference type="NCBI Taxonomy" id="1811224"/>
    <lineage>
        <taxon>Bacteria</taxon>
        <taxon>Pseudomonadati</taxon>
        <taxon>Pseudomonadota</taxon>
        <taxon>Betaproteobacteria</taxon>
        <taxon>Burkholderiales</taxon>
        <taxon>Oxalobacteraceae</taxon>
        <taxon>Telluria group</taxon>
        <taxon>Massilia</taxon>
    </lineage>
</organism>
<feature type="transmembrane region" description="Helical" evidence="1">
    <location>
        <begin position="41"/>
        <end position="59"/>
    </location>
</feature>
<dbReference type="RefSeq" id="WP_258812396.1">
    <property type="nucleotide sequence ID" value="NZ_JANUGU010000004.1"/>
</dbReference>
<keyword evidence="1" id="KW-0472">Membrane</keyword>
<evidence type="ECO:0000256" key="1">
    <source>
        <dbReference type="SAM" id="Phobius"/>
    </source>
</evidence>
<keyword evidence="4" id="KW-1185">Reference proteome</keyword>
<gene>
    <name evidence="3" type="ORF">NX778_14165</name>
</gene>
<sequence length="244" mass="24846">MSYILEALKKAQAERQLGSAPTIHAPAASVAPEAGANRRPLVIGVAAGVVLVVAALMLWRHQATPVPAAPVPAAPVASLTPAPVPPAAAQEPAPVKQVASAPSQVALVGKPDAAPKPDAVAVAKPPEREPAVVVKPAVPVAAPAHVASQPAPVAATAPAPIQTAAAGEESLPALGALPEATRRDIPKVAFGGYMYSPNPADRLILIDNVLRHEGEEVAPGLVLEKLLPKGAVMNYRGSRYRVPF</sequence>
<protein>
    <submittedName>
        <fullName evidence="3">General secretion pathway protein GspB</fullName>
    </submittedName>
</protein>
<reference evidence="3 4" key="1">
    <citation type="submission" date="2022-08" db="EMBL/GenBank/DDBJ databases">
        <title>Reclassification of Massilia species as members of the genera Telluria, Duganella, Pseudoduganella, Mokoshia gen. nov. and Zemynaea gen. nov. using orthogonal and non-orthogonal genome-based approaches.</title>
        <authorList>
            <person name="Bowman J.P."/>
        </authorList>
    </citation>
    <scope>NUCLEOTIDE SEQUENCE [LARGE SCALE GENOMIC DNA]</scope>
    <source>
        <strain evidence="3 4">JCM 31606</strain>
    </source>
</reference>
<feature type="domain" description="Type II secretion system protein GspB C-terminal" evidence="2">
    <location>
        <begin position="185"/>
        <end position="243"/>
    </location>
</feature>
<dbReference type="EMBL" id="JANUGU010000004">
    <property type="protein sequence ID" value="MCS0659211.1"/>
    <property type="molecule type" value="Genomic_DNA"/>
</dbReference>
<dbReference type="InterPro" id="IPR032389">
    <property type="entry name" value="GspB_C"/>
</dbReference>
<name>A0ABT2D061_9BURK</name>
<evidence type="ECO:0000313" key="4">
    <source>
        <dbReference type="Proteomes" id="UP001204621"/>
    </source>
</evidence>
<keyword evidence="1" id="KW-0812">Transmembrane</keyword>
<comment type="caution">
    <text evidence="3">The sequence shown here is derived from an EMBL/GenBank/DDBJ whole genome shotgun (WGS) entry which is preliminary data.</text>
</comment>
<accession>A0ABT2D061</accession>
<evidence type="ECO:0000259" key="2">
    <source>
        <dbReference type="Pfam" id="PF16537"/>
    </source>
</evidence>
<dbReference type="Proteomes" id="UP001204621">
    <property type="component" value="Unassembled WGS sequence"/>
</dbReference>
<evidence type="ECO:0000313" key="3">
    <source>
        <dbReference type="EMBL" id="MCS0659211.1"/>
    </source>
</evidence>
<dbReference type="Pfam" id="PF16537">
    <property type="entry name" value="T2SSB"/>
    <property type="match status" value="1"/>
</dbReference>
<proteinExistence type="predicted"/>
<keyword evidence="1" id="KW-1133">Transmembrane helix</keyword>